<dbReference type="InterPro" id="IPR055768">
    <property type="entry name" value="DUF7344"/>
</dbReference>
<sequence length="399" mass="43224">MSNPRVSDRSAPARDDLFDALAASDRREALRLVRERSPNGITKSDLAYELAAVTADKPLAEVTDEDHQRARVDCHHRTLPALLEAGLVETIDDDRVVAAENPSFDAGLEAVVDGRVDATAATIDAVFDALADARRRTILSVLANQYHPISVETLARDVAAREADVAERDVGQDRVAAVRTSLIHVHLPRLNDAGLVGYDADTGSVSYEGHPILRVEWLDGVDTAEGTPDGVDLESQADGDGIRTLHGRENIVTTGQSLCEQAEDELFMLFTTTGLLEEGCFRRIEDALDRGVDVYVGSPDARVREMVRERAPEVVLWEPRLDWLDLSPNGETVGRLVFADREAVLLGTLGASTASGKRDETAIVGEGVDNGLVVLMRQLLGSRLDEPTVDEVLDAGIPL</sequence>
<keyword evidence="3" id="KW-1185">Reference proteome</keyword>
<evidence type="ECO:0000259" key="1">
    <source>
        <dbReference type="Pfam" id="PF24035"/>
    </source>
</evidence>
<dbReference type="RefSeq" id="WP_007257391.1">
    <property type="nucleotide sequence ID" value="NZ_AOHZ01000002.1"/>
</dbReference>
<feature type="domain" description="DUF7344" evidence="1">
    <location>
        <begin position="127"/>
        <end position="205"/>
    </location>
</feature>
<dbReference type="EMBL" id="AOHZ01000002">
    <property type="protein sequence ID" value="ELY62237.1"/>
    <property type="molecule type" value="Genomic_DNA"/>
</dbReference>
<dbReference type="PATRIC" id="fig|1227499.3.peg.77"/>
<dbReference type="Gene3D" id="1.10.10.10">
    <property type="entry name" value="Winged helix-like DNA-binding domain superfamily/Winged helix DNA-binding domain"/>
    <property type="match status" value="1"/>
</dbReference>
<gene>
    <name evidence="2" type="ORF">C493_00385</name>
</gene>
<feature type="domain" description="DUF7344" evidence="1">
    <location>
        <begin position="18"/>
        <end position="97"/>
    </location>
</feature>
<accession>L9XKY5</accession>
<protein>
    <recommendedName>
        <fullName evidence="1">DUF7344 domain-containing protein</fullName>
    </recommendedName>
</protein>
<dbReference type="STRING" id="1227499.C493_00385"/>
<dbReference type="OrthoDB" id="194397at2157"/>
<evidence type="ECO:0000313" key="3">
    <source>
        <dbReference type="Proteomes" id="UP000011602"/>
    </source>
</evidence>
<organism evidence="2 3">
    <name type="scientific">Natronolimnohabitans innermongolicus JCM 12255</name>
    <dbReference type="NCBI Taxonomy" id="1227499"/>
    <lineage>
        <taxon>Archaea</taxon>
        <taxon>Methanobacteriati</taxon>
        <taxon>Methanobacteriota</taxon>
        <taxon>Stenosarchaea group</taxon>
        <taxon>Halobacteria</taxon>
        <taxon>Halobacteriales</taxon>
        <taxon>Natrialbaceae</taxon>
        <taxon>Natronolimnohabitans</taxon>
    </lineage>
</organism>
<comment type="caution">
    <text evidence="2">The sequence shown here is derived from an EMBL/GenBank/DDBJ whole genome shotgun (WGS) entry which is preliminary data.</text>
</comment>
<dbReference type="eggNOG" id="arCOG03828">
    <property type="taxonomic scope" value="Archaea"/>
</dbReference>
<name>L9XKY5_9EURY</name>
<evidence type="ECO:0000313" key="2">
    <source>
        <dbReference type="EMBL" id="ELY62237.1"/>
    </source>
</evidence>
<proteinExistence type="predicted"/>
<dbReference type="InterPro" id="IPR036388">
    <property type="entry name" value="WH-like_DNA-bd_sf"/>
</dbReference>
<dbReference type="Pfam" id="PF24035">
    <property type="entry name" value="DUF7344"/>
    <property type="match status" value="2"/>
</dbReference>
<dbReference type="AlphaFoldDB" id="L9XKY5"/>
<reference evidence="2 3" key="1">
    <citation type="journal article" date="2014" name="PLoS Genet.">
        <title>Phylogenetically driven sequencing of extremely halophilic archaea reveals strategies for static and dynamic osmo-response.</title>
        <authorList>
            <person name="Becker E.A."/>
            <person name="Seitzer P.M."/>
            <person name="Tritt A."/>
            <person name="Larsen D."/>
            <person name="Krusor M."/>
            <person name="Yao A.I."/>
            <person name="Wu D."/>
            <person name="Madern D."/>
            <person name="Eisen J.A."/>
            <person name="Darling A.E."/>
            <person name="Facciotti M.T."/>
        </authorList>
    </citation>
    <scope>NUCLEOTIDE SEQUENCE [LARGE SCALE GENOMIC DNA]</scope>
    <source>
        <strain evidence="2 3">JCM 12255</strain>
    </source>
</reference>
<dbReference type="Proteomes" id="UP000011602">
    <property type="component" value="Unassembled WGS sequence"/>
</dbReference>